<evidence type="ECO:0000259" key="2">
    <source>
        <dbReference type="Pfam" id="PF03178"/>
    </source>
</evidence>
<dbReference type="InterPro" id="IPR050358">
    <property type="entry name" value="RSE1/DDB1/CFT1"/>
</dbReference>
<feature type="compositionally biased region" description="Basic and acidic residues" evidence="1">
    <location>
        <begin position="495"/>
        <end position="505"/>
    </location>
</feature>
<gene>
    <name evidence="4" type="ORF">Cboi02_000190900</name>
</gene>
<evidence type="ECO:0000313" key="4">
    <source>
        <dbReference type="EMBL" id="GME68857.1"/>
    </source>
</evidence>
<dbReference type="PANTHER" id="PTHR10644">
    <property type="entry name" value="DNA REPAIR/RNA PROCESSING CPSF FAMILY"/>
    <property type="match status" value="1"/>
</dbReference>
<dbReference type="InterPro" id="IPR004871">
    <property type="entry name" value="RSE1/DDB1/CPSF1_C"/>
</dbReference>
<feature type="domain" description="RSE1/DDB1/CPSF1 second beta-propeller" evidence="3">
    <location>
        <begin position="605"/>
        <end position="985"/>
    </location>
</feature>
<feature type="compositionally biased region" description="Low complexity" evidence="1">
    <location>
        <begin position="226"/>
        <end position="239"/>
    </location>
</feature>
<dbReference type="GO" id="GO:0005634">
    <property type="term" value="C:nucleus"/>
    <property type="evidence" value="ECO:0007669"/>
    <property type="project" value="InterPro"/>
</dbReference>
<accession>A0A9W6SX86</accession>
<name>A0A9W6SX86_CANBO</name>
<dbReference type="Proteomes" id="UP001165120">
    <property type="component" value="Unassembled WGS sequence"/>
</dbReference>
<reference evidence="4" key="1">
    <citation type="submission" date="2023-04" db="EMBL/GenBank/DDBJ databases">
        <title>Candida boidinii NBRC 10035.</title>
        <authorList>
            <person name="Ichikawa N."/>
            <person name="Sato H."/>
            <person name="Tonouchi N."/>
        </authorList>
    </citation>
    <scope>NUCLEOTIDE SEQUENCE</scope>
    <source>
        <strain evidence="4">NBRC 10035</strain>
    </source>
</reference>
<keyword evidence="5" id="KW-1185">Reference proteome</keyword>
<dbReference type="GO" id="GO:0003676">
    <property type="term" value="F:nucleic acid binding"/>
    <property type="evidence" value="ECO:0007669"/>
    <property type="project" value="InterPro"/>
</dbReference>
<feature type="compositionally biased region" description="Acidic residues" evidence="1">
    <location>
        <begin position="506"/>
        <end position="526"/>
    </location>
</feature>
<feature type="region of interest" description="Disordered" evidence="1">
    <location>
        <begin position="482"/>
        <end position="530"/>
    </location>
</feature>
<dbReference type="InterPro" id="IPR015943">
    <property type="entry name" value="WD40/YVTN_repeat-like_dom_sf"/>
</dbReference>
<evidence type="ECO:0000313" key="5">
    <source>
        <dbReference type="Proteomes" id="UP001165120"/>
    </source>
</evidence>
<protein>
    <submittedName>
        <fullName evidence="4">Unnamed protein product</fullName>
    </submittedName>
</protein>
<sequence>MNIHNQFIDPSTCKQAISCNFTGPTAKNIIVSKDTILQIFELIERQEDYNEDFDDLNKKDTLNDNVNETESFISGELNTQLQKKSYKISLISEYKLNGSINNITKFRSNENENIDYLIICTKIAKLSIIHWDSSKNSISTVSLHYYEPIMSNLCFEKFEDHEVTQRTDPGSLCSVLEIRGLFAFLPFYHDFMDNDAVEDDIEMAIGDEENKNNEDGPEKKIRKVDSGNSTSSRKSLSSSAIEEGPKTKPRTKKLYNSSFILGSASLHTDLKNVVDFGFLHSYREPTMAILYSPKTVTWAGNLSRGKDNMQVVVLSLDLESKRSTPIIELFDLPYDLEIVQPLPNPINGFLLIGCNEIIHVNSIGSARGIAVNSYYQKCSNFQIKDQSDLELDLAGCAIEYIGGDQMLLITEEGKLYSVSFEKIGGSSNITEIKEINSKNYEGISINQPTSMAGFPDLNCCFLTCQGSDSLLLGWEGEESVTAPTTSQAIKNKNSSKKEDTKKETDQAPEDMDDDSWLYRDDEDDDTNQATESGASTTLLLSSKFMKYDSIINYGPLSHFTLGVVSTSPKILGLPNPNYNEKCIIGTSGVGKSSGISVFHQTIQPKVKSTLRFSNVDKIWTLENLSQESHYLITTDYTNNKTQVFIISKNYRDYKTRDFDNNFTTVTIAVMPNFARTENKIIQVTPHSVILFDFLFRRIMSLDYKDEIISAQIHDKYVMVTIETGEVVILEYVETKKDSKLVTIKLPRVLTDLIFTGGWITDSSVLNHVNIGNEILTRNDDDKEIENQNKYTVFLLATADNRILLFDKKHNQKVFEFMNVDNLPERITLDLMDLNTEGYPDPMIKQVMFTTIGDQYVTKEYLVILTIGGELFMYEMYFDPIGNIYRFTKINEVAQIPITGAPDNAYPFGTTIERNMIKLKNWQGYESVVITGVTSYCIFKNHVSMPRVFPFTTSSIRAFGEFHVSGKCEHGVISIDGAKAARICEVDLEMDYTGRAPIKFIPIGQTVTAVVFHKSSNTYLVSTFEEVPFNYVDEEGNEVAGTEKDMEKALTYKGYIKLISPINWSVIDVFELEETDIATSLNILKLNVVDSASGNRGLSKEFIGVGTGSHRTEDTSTTGSWKIFDIISVVPEVDRPEANHKLKLVTSETSKGPAISICDVSGRFSVVQGQRLFVRQLEGDDTVSPVAFTDTALYSREVKSFENLMLIADSYSSVSLHGFDAEPYRMLKLGNDSLEVNVSAADFIVHDLNLFILIADESGILHLLHYDPEDPNSLQGSKLLRRAVFRNNKHTTHMMCISRQDSLFSLGKTIFQGKSGGVDSVGYEVIGSTDDGALYRVTPISENIYRRLYSVQQQIYDKETHYCGLNPRMNTIGDISSIMPVISRPILDFDTMKKFINLNESRKRNIALKTGRNSYPEIYRDFIAYA</sequence>
<dbReference type="InterPro" id="IPR058543">
    <property type="entry name" value="Beta-prop_RSE1/DDB1/CPSF1_2nd"/>
</dbReference>
<dbReference type="Pfam" id="PF03178">
    <property type="entry name" value="CPSF_A"/>
    <property type="match status" value="1"/>
</dbReference>
<feature type="compositionally biased region" description="Basic and acidic residues" evidence="1">
    <location>
        <begin position="208"/>
        <end position="225"/>
    </location>
</feature>
<evidence type="ECO:0000256" key="1">
    <source>
        <dbReference type="SAM" id="MobiDB-lite"/>
    </source>
</evidence>
<dbReference type="Gene3D" id="2.130.10.10">
    <property type="entry name" value="YVTN repeat-like/Quinoprotein amine dehydrogenase"/>
    <property type="match status" value="3"/>
</dbReference>
<feature type="compositionally biased region" description="Polar residues" evidence="1">
    <location>
        <begin position="482"/>
        <end position="492"/>
    </location>
</feature>
<organism evidence="4 5">
    <name type="scientific">Candida boidinii</name>
    <name type="common">Yeast</name>
    <dbReference type="NCBI Taxonomy" id="5477"/>
    <lineage>
        <taxon>Eukaryota</taxon>
        <taxon>Fungi</taxon>
        <taxon>Dikarya</taxon>
        <taxon>Ascomycota</taxon>
        <taxon>Saccharomycotina</taxon>
        <taxon>Pichiomycetes</taxon>
        <taxon>Pichiales</taxon>
        <taxon>Pichiaceae</taxon>
        <taxon>Ogataea</taxon>
        <taxon>Ogataea/Candida clade</taxon>
    </lineage>
</organism>
<feature type="domain" description="RSE1/DDB1/CPSF1 C-terminal" evidence="2">
    <location>
        <begin position="1053"/>
        <end position="1395"/>
    </location>
</feature>
<dbReference type="Pfam" id="PF23726">
    <property type="entry name" value="Beta-prop_RSE1_2nd"/>
    <property type="match status" value="1"/>
</dbReference>
<comment type="caution">
    <text evidence="4">The sequence shown here is derived from an EMBL/GenBank/DDBJ whole genome shotgun (WGS) entry which is preliminary data.</text>
</comment>
<dbReference type="GO" id="GO:0006397">
    <property type="term" value="P:mRNA processing"/>
    <property type="evidence" value="ECO:0007669"/>
    <property type="project" value="UniProtKB-KW"/>
</dbReference>
<feature type="region of interest" description="Disordered" evidence="1">
    <location>
        <begin position="207"/>
        <end position="249"/>
    </location>
</feature>
<proteinExistence type="predicted"/>
<evidence type="ECO:0000259" key="3">
    <source>
        <dbReference type="Pfam" id="PF23726"/>
    </source>
</evidence>
<dbReference type="EMBL" id="BSXN01000510">
    <property type="protein sequence ID" value="GME68857.1"/>
    <property type="molecule type" value="Genomic_DNA"/>
</dbReference>